<name>Q7RI89_PLAYO</name>
<keyword evidence="1" id="KW-0472">Membrane</keyword>
<evidence type="ECO:0000313" key="3">
    <source>
        <dbReference type="Proteomes" id="UP000008553"/>
    </source>
</evidence>
<sequence>IKMYLFICLLPIYVYMFIFLKFSKFF</sequence>
<dbReference type="AlphaFoldDB" id="Q7RI89"/>
<dbReference type="EMBL" id="AABL01001097">
    <property type="protein sequence ID" value="EAA15502.1"/>
    <property type="molecule type" value="Genomic_DNA"/>
</dbReference>
<dbReference type="PaxDb" id="73239-Q7RI89"/>
<reference evidence="2 3" key="1">
    <citation type="journal article" date="2002" name="Nature">
        <title>Genome sequence and comparative analysis of the model rodent malaria parasite Plasmodium yoelii yoelii.</title>
        <authorList>
            <person name="Carlton J.M."/>
            <person name="Angiuoli S.V."/>
            <person name="Suh B.B."/>
            <person name="Kooij T.W."/>
            <person name="Pertea M."/>
            <person name="Silva J.C."/>
            <person name="Ermolaeva M.D."/>
            <person name="Allen J.E."/>
            <person name="Selengut J.D."/>
            <person name="Koo H.L."/>
            <person name="Peterson J.D."/>
            <person name="Pop M."/>
            <person name="Kosack D.S."/>
            <person name="Shumway M.F."/>
            <person name="Bidwell S.L."/>
            <person name="Shallom S.J."/>
            <person name="van Aken S.E."/>
            <person name="Riedmuller S.B."/>
            <person name="Feldblyum T.V."/>
            <person name="Cho J.K."/>
            <person name="Quackenbush J."/>
            <person name="Sedegah M."/>
            <person name="Shoaibi A."/>
            <person name="Cummings L.M."/>
            <person name="Florens L."/>
            <person name="Yates J.R."/>
            <person name="Raine J.D."/>
            <person name="Sinden R.E."/>
            <person name="Harris M.A."/>
            <person name="Cunningham D.A."/>
            <person name="Preiser P.R."/>
            <person name="Bergman L.W."/>
            <person name="Vaidya A.B."/>
            <person name="van Lin L.H."/>
            <person name="Janse C.J."/>
            <person name="Waters A.P."/>
            <person name="Smith H.O."/>
            <person name="White O.R."/>
            <person name="Salzberg S.L."/>
            <person name="Venter J.C."/>
            <person name="Fraser C.M."/>
            <person name="Hoffman S.L."/>
            <person name="Gardner M.J."/>
            <person name="Carucci D.J."/>
        </authorList>
    </citation>
    <scope>NUCLEOTIDE SEQUENCE [LARGE SCALE GENOMIC DNA]</scope>
    <source>
        <strain evidence="2 3">17XNL</strain>
    </source>
</reference>
<feature type="transmembrane region" description="Helical" evidence="1">
    <location>
        <begin position="5"/>
        <end position="23"/>
    </location>
</feature>
<keyword evidence="3" id="KW-1185">Reference proteome</keyword>
<dbReference type="Proteomes" id="UP000008553">
    <property type="component" value="Unassembled WGS sequence"/>
</dbReference>
<feature type="non-terminal residue" evidence="2">
    <location>
        <position position="1"/>
    </location>
</feature>
<accession>Q7RI89</accession>
<evidence type="ECO:0000313" key="2">
    <source>
        <dbReference type="EMBL" id="EAA15502.1"/>
    </source>
</evidence>
<protein>
    <submittedName>
        <fullName evidence="2">Uncharacterized protein</fullName>
    </submittedName>
</protein>
<dbReference type="InParanoid" id="Q7RI89"/>
<evidence type="ECO:0000256" key="1">
    <source>
        <dbReference type="SAM" id="Phobius"/>
    </source>
</evidence>
<organism evidence="2 3">
    <name type="scientific">Plasmodium yoelii yoelii</name>
    <dbReference type="NCBI Taxonomy" id="73239"/>
    <lineage>
        <taxon>Eukaryota</taxon>
        <taxon>Sar</taxon>
        <taxon>Alveolata</taxon>
        <taxon>Apicomplexa</taxon>
        <taxon>Aconoidasida</taxon>
        <taxon>Haemosporida</taxon>
        <taxon>Plasmodiidae</taxon>
        <taxon>Plasmodium</taxon>
        <taxon>Plasmodium (Vinckeia)</taxon>
    </lineage>
</organism>
<keyword evidence="1" id="KW-1133">Transmembrane helix</keyword>
<proteinExistence type="predicted"/>
<comment type="caution">
    <text evidence="2">The sequence shown here is derived from an EMBL/GenBank/DDBJ whole genome shotgun (WGS) entry which is preliminary data.</text>
</comment>
<keyword evidence="1" id="KW-0812">Transmembrane</keyword>
<gene>
    <name evidence="2" type="ORF">PY03739</name>
</gene>